<evidence type="ECO:0000313" key="1">
    <source>
        <dbReference type="EMBL" id="MBI1620017.1"/>
    </source>
</evidence>
<comment type="caution">
    <text evidence="1">The sequence shown here is derived from an EMBL/GenBank/DDBJ whole genome shotgun (WGS) entry which is preliminary data.</text>
</comment>
<protein>
    <submittedName>
        <fullName evidence="1">Uncharacterized protein</fullName>
    </submittedName>
</protein>
<sequence length="181" mass="20315">MPITNIPPRLKILLALTDVLKEINPANGYEFDLTDDEHARPRVVRGRLVIGDDEPLPMVSILEQPMADEPIRTEHQRDNTINAGKWSLIVQGWAEGDKHNPSDIAYQLEAEVRKRFALEKKRPSARPGRGETRNYFGLGGLIYNFTIGQPVVRPAEGISPHGTFYFNLTLEIAEDMATDLG</sequence>
<dbReference type="EMBL" id="JADGMQ010000002">
    <property type="protein sequence ID" value="MBI1620017.1"/>
    <property type="molecule type" value="Genomic_DNA"/>
</dbReference>
<dbReference type="Proteomes" id="UP000601789">
    <property type="component" value="Unassembled WGS sequence"/>
</dbReference>
<accession>A0ABS0S9U2</accession>
<organism evidence="1 2">
    <name type="scientific">Aquamicrobium zhengzhouense</name>
    <dbReference type="NCBI Taxonomy" id="2781738"/>
    <lineage>
        <taxon>Bacteria</taxon>
        <taxon>Pseudomonadati</taxon>
        <taxon>Pseudomonadota</taxon>
        <taxon>Alphaproteobacteria</taxon>
        <taxon>Hyphomicrobiales</taxon>
        <taxon>Phyllobacteriaceae</taxon>
        <taxon>Aquamicrobium</taxon>
    </lineage>
</organism>
<proteinExistence type="predicted"/>
<gene>
    <name evidence="1" type="ORF">IOD40_04980</name>
</gene>
<name>A0ABS0S9U2_9HYPH</name>
<reference evidence="1 2" key="1">
    <citation type="submission" date="2020-10" db="EMBL/GenBank/DDBJ databases">
        <title>Aquamicrobium zhengzhouensis sp. nov., a exopolysaccharide producing bacterium isolated from farmland soil.</title>
        <authorList>
            <person name="Wang X."/>
        </authorList>
    </citation>
    <scope>NUCLEOTIDE SEQUENCE [LARGE SCALE GENOMIC DNA]</scope>
    <source>
        <strain evidence="2">cd-1</strain>
    </source>
</reference>
<keyword evidence="2" id="KW-1185">Reference proteome</keyword>
<evidence type="ECO:0000313" key="2">
    <source>
        <dbReference type="Proteomes" id="UP000601789"/>
    </source>
</evidence>
<dbReference type="RefSeq" id="WP_198474917.1">
    <property type="nucleotide sequence ID" value="NZ_JADGMQ010000002.1"/>
</dbReference>